<evidence type="ECO:0000313" key="3">
    <source>
        <dbReference type="Proteomes" id="UP000093523"/>
    </source>
</evidence>
<reference evidence="2 3" key="1">
    <citation type="submission" date="2016-06" db="EMBL/GenBank/DDBJ databases">
        <authorList>
            <person name="Kjaerup R.B."/>
            <person name="Dalgaard T.S."/>
            <person name="Juul-Madsen H.R."/>
        </authorList>
    </citation>
    <scope>NUCLEOTIDE SEQUENCE [LARGE SCALE GENOMIC DNA]</scope>
    <source>
        <strain evidence="2 3">1S159</strain>
    </source>
</reference>
<evidence type="ECO:0000259" key="1">
    <source>
        <dbReference type="Pfam" id="PF02272"/>
    </source>
</evidence>
<dbReference type="GO" id="GO:0003676">
    <property type="term" value="F:nucleic acid binding"/>
    <property type="evidence" value="ECO:0007669"/>
    <property type="project" value="InterPro"/>
</dbReference>
<dbReference type="Proteomes" id="UP000093523">
    <property type="component" value="Unassembled WGS sequence"/>
</dbReference>
<name>A0A1B9NVJ9_ALILO</name>
<feature type="domain" description="DHHA1" evidence="1">
    <location>
        <begin position="231"/>
        <end position="315"/>
    </location>
</feature>
<dbReference type="RefSeq" id="WP_065611830.1">
    <property type="nucleotide sequence ID" value="NZ_CAWMPN010000024.1"/>
</dbReference>
<keyword evidence="2" id="KW-0808">Transferase</keyword>
<comment type="caution">
    <text evidence="2">The sequence shown here is derived from an EMBL/GenBank/DDBJ whole genome shotgun (WGS) entry which is preliminary data.</text>
</comment>
<accession>A0A1B9NVJ9</accession>
<dbReference type="PANTHER" id="PTHR42146:SF1">
    <property type="entry name" value="OLIGORIBONUCLEASE NRNB"/>
    <property type="match status" value="1"/>
</dbReference>
<dbReference type="EMBL" id="MAJU01000024">
    <property type="protein sequence ID" value="OCH18556.1"/>
    <property type="molecule type" value="Genomic_DNA"/>
</dbReference>
<dbReference type="InterPro" id="IPR038763">
    <property type="entry name" value="DHH_sf"/>
</dbReference>
<protein>
    <submittedName>
        <fullName evidence="2">Acetyltransferase</fullName>
    </submittedName>
</protein>
<dbReference type="SUPFAM" id="SSF64182">
    <property type="entry name" value="DHH phosphoesterases"/>
    <property type="match status" value="1"/>
</dbReference>
<dbReference type="STRING" id="688.A6E04_01670"/>
<evidence type="ECO:0000313" key="2">
    <source>
        <dbReference type="EMBL" id="OCH18556.1"/>
    </source>
</evidence>
<organism evidence="2 3">
    <name type="scientific">Aliivibrio logei</name>
    <name type="common">Vibrio logei</name>
    <dbReference type="NCBI Taxonomy" id="688"/>
    <lineage>
        <taxon>Bacteria</taxon>
        <taxon>Pseudomonadati</taxon>
        <taxon>Pseudomonadota</taxon>
        <taxon>Gammaproteobacteria</taxon>
        <taxon>Vibrionales</taxon>
        <taxon>Vibrionaceae</taxon>
        <taxon>Aliivibrio</taxon>
    </lineage>
</organism>
<gene>
    <name evidence="2" type="ORF">A6E04_01670</name>
</gene>
<dbReference type="PANTHER" id="PTHR42146">
    <property type="entry name" value="3',5'-CYCLIC-NUCLEOTIDE PHOSPHODIESTERASE"/>
    <property type="match status" value="1"/>
</dbReference>
<dbReference type="InterPro" id="IPR052968">
    <property type="entry name" value="Nucleotide_metab_enz"/>
</dbReference>
<dbReference type="InterPro" id="IPR003156">
    <property type="entry name" value="DHHA1_dom"/>
</dbReference>
<dbReference type="GO" id="GO:0016740">
    <property type="term" value="F:transferase activity"/>
    <property type="evidence" value="ECO:0007669"/>
    <property type="project" value="UniProtKB-KW"/>
</dbReference>
<sequence length="317" mass="34706">MNYDIFNGDADGIIALLQLRFAYPQESILVTGIKRDIQLVQNITPQAGDNVTILDLSMEKNIVALKLILESGATVFYVDHHRSGDIPEHNNLSAYIDLDANACTALIIDNLLGGQFHDWAITAAYGDNLIAKADELAEAAGFSLKQKLELKELGTLINYNGYGARVEDLHFEPAELYQALLKYPSPFDLIADTESPFYTLKKAYLSDMDNALSIEAQYKSEKLSVFELPNEAWARRISGVYGNLLANKYPNSAHAVLTQNADGTYMVSLRAPLNNKQDAGEICSSFATGGGREAAAGINALPKESIAEFVTVVESKY</sequence>
<dbReference type="OrthoDB" id="5429547at2"/>
<dbReference type="AlphaFoldDB" id="A0A1B9NVJ9"/>
<proteinExistence type="predicted"/>
<dbReference type="Pfam" id="PF02272">
    <property type="entry name" value="DHHA1"/>
    <property type="match status" value="1"/>
</dbReference>